<dbReference type="GO" id="GO:0004890">
    <property type="term" value="F:GABA-A receptor activity"/>
    <property type="evidence" value="ECO:0007669"/>
    <property type="project" value="InterPro"/>
</dbReference>
<feature type="transmembrane region" description="Helical" evidence="18">
    <location>
        <begin position="78"/>
        <end position="98"/>
    </location>
</feature>
<keyword evidence="3 18" id="KW-0812">Transmembrane</keyword>
<dbReference type="PANTHER" id="PTHR18945">
    <property type="entry name" value="NEUROTRANSMITTER GATED ION CHANNEL"/>
    <property type="match status" value="1"/>
</dbReference>
<dbReference type="AlphaFoldDB" id="A0AAD9NWV1"/>
<evidence type="ECO:0000256" key="11">
    <source>
        <dbReference type="ARBA" id="ARBA00023173"/>
    </source>
</evidence>
<keyword evidence="1" id="KW-0813">Transport</keyword>
<dbReference type="EMBL" id="JAODUO010000291">
    <property type="protein sequence ID" value="KAK2183937.1"/>
    <property type="molecule type" value="Genomic_DNA"/>
</dbReference>
<dbReference type="PRINTS" id="PR01079">
    <property type="entry name" value="GABAARALPHA"/>
</dbReference>
<accession>A0AAD9NWV1</accession>
<keyword evidence="10" id="KW-0675">Receptor</keyword>
<dbReference type="PRINTS" id="PR00253">
    <property type="entry name" value="GABAARECEPTR"/>
</dbReference>
<dbReference type="CDD" id="cd19049">
    <property type="entry name" value="LGIC_TM_anion"/>
    <property type="match status" value="1"/>
</dbReference>
<dbReference type="GO" id="GO:0034707">
    <property type="term" value="C:chloride channel complex"/>
    <property type="evidence" value="ECO:0007669"/>
    <property type="project" value="UniProtKB-KW"/>
</dbReference>
<proteinExistence type="predicted"/>
<evidence type="ECO:0000256" key="16">
    <source>
        <dbReference type="ARBA" id="ARBA00023303"/>
    </source>
</evidence>
<dbReference type="InterPro" id="IPR001390">
    <property type="entry name" value="GABAAa_rcpt"/>
</dbReference>
<evidence type="ECO:0000256" key="13">
    <source>
        <dbReference type="ARBA" id="ARBA00023214"/>
    </source>
</evidence>
<evidence type="ECO:0000256" key="7">
    <source>
        <dbReference type="ARBA" id="ARBA00023065"/>
    </source>
</evidence>
<dbReference type="InterPro" id="IPR006028">
    <property type="entry name" value="GABAA/Glycine_rcpt"/>
</dbReference>
<evidence type="ECO:0000256" key="4">
    <source>
        <dbReference type="ARBA" id="ARBA00022729"/>
    </source>
</evidence>
<keyword evidence="14" id="KW-0628">Postsynaptic cell membrane</keyword>
<sequence>MTHPVKTDSVISMAQFRLIDIQVGNKSIKDPFGFRSTLNIKFHLRREIGYYLLQIYLPCYLIVIISWVSFWINREAVPARVTLGITTILTTCTIAITGRQGLPKVSYSTALDVFLLVCFCFVFAALVEYAGVNYFTKSGYMDSSNEQCCAQEDGDYNTSMRPSHDDSERARLAATDCNGLTVLLEKTSKGTSDSCWVLFMNCLLGNSQYRHFKNLSKCHSVSVSKIDSISRIVFPFCFMCLNLLYWAGFLYYF</sequence>
<evidence type="ECO:0000256" key="2">
    <source>
        <dbReference type="ARBA" id="ARBA00022475"/>
    </source>
</evidence>
<dbReference type="InterPro" id="IPR006201">
    <property type="entry name" value="Neur_channel"/>
</dbReference>
<protein>
    <recommendedName>
        <fullName evidence="19">Neurotransmitter-gated ion-channel transmembrane domain-containing protein</fullName>
    </recommendedName>
</protein>
<feature type="transmembrane region" description="Helical" evidence="18">
    <location>
        <begin position="48"/>
        <end position="72"/>
    </location>
</feature>
<comment type="subcellular location">
    <subcellularLocation>
        <location evidence="17">Postsynaptic cell membrane</location>
        <topology evidence="17">Multi-pass membrane protein</topology>
    </subcellularLocation>
</comment>
<evidence type="ECO:0000256" key="15">
    <source>
        <dbReference type="ARBA" id="ARBA00023286"/>
    </source>
</evidence>
<dbReference type="GO" id="GO:0005254">
    <property type="term" value="F:chloride channel activity"/>
    <property type="evidence" value="ECO:0007669"/>
    <property type="project" value="UniProtKB-KW"/>
</dbReference>
<evidence type="ECO:0000313" key="20">
    <source>
        <dbReference type="EMBL" id="KAK2183937.1"/>
    </source>
</evidence>
<keyword evidence="7" id="KW-0406">Ion transport</keyword>
<keyword evidence="15" id="KW-1071">Ligand-gated ion channel</keyword>
<dbReference type="GO" id="GO:0045211">
    <property type="term" value="C:postsynaptic membrane"/>
    <property type="evidence" value="ECO:0007669"/>
    <property type="project" value="UniProtKB-SubCell"/>
</dbReference>
<name>A0AAD9NWV1_RIDPI</name>
<dbReference type="InterPro" id="IPR006029">
    <property type="entry name" value="Neurotrans-gated_channel_TM"/>
</dbReference>
<keyword evidence="4" id="KW-0732">Signal</keyword>
<dbReference type="Pfam" id="PF02932">
    <property type="entry name" value="Neur_chan_memb"/>
    <property type="match status" value="1"/>
</dbReference>
<feature type="transmembrane region" description="Helical" evidence="18">
    <location>
        <begin position="232"/>
        <end position="252"/>
    </location>
</feature>
<dbReference type="SUPFAM" id="SSF90112">
    <property type="entry name" value="Neurotransmitter-gated ion-channel transmembrane pore"/>
    <property type="match status" value="1"/>
</dbReference>
<evidence type="ECO:0000256" key="14">
    <source>
        <dbReference type="ARBA" id="ARBA00023257"/>
    </source>
</evidence>
<reference evidence="20" key="1">
    <citation type="journal article" date="2023" name="Mol. Biol. Evol.">
        <title>Third-Generation Sequencing Reveals the Adaptive Role of the Epigenome in Three Deep-Sea Polychaetes.</title>
        <authorList>
            <person name="Perez M."/>
            <person name="Aroh O."/>
            <person name="Sun Y."/>
            <person name="Lan Y."/>
            <person name="Juniper S.K."/>
            <person name="Young C.R."/>
            <person name="Angers B."/>
            <person name="Qian P.Y."/>
        </authorList>
    </citation>
    <scope>NUCLEOTIDE SEQUENCE</scope>
    <source>
        <strain evidence="20">R07B-5</strain>
    </source>
</reference>
<dbReference type="InterPro" id="IPR038050">
    <property type="entry name" value="Neuro_actylchol_rec"/>
</dbReference>
<feature type="transmembrane region" description="Helical" evidence="18">
    <location>
        <begin position="110"/>
        <end position="132"/>
    </location>
</feature>
<dbReference type="Gene3D" id="1.20.58.390">
    <property type="entry name" value="Neurotransmitter-gated ion-channel transmembrane domain"/>
    <property type="match status" value="1"/>
</dbReference>
<keyword evidence="5 18" id="KW-1133">Transmembrane helix</keyword>
<keyword evidence="16" id="KW-0407">Ion channel</keyword>
<evidence type="ECO:0000259" key="19">
    <source>
        <dbReference type="Pfam" id="PF02932"/>
    </source>
</evidence>
<keyword evidence="11" id="KW-0869">Chloride channel</keyword>
<dbReference type="Proteomes" id="UP001209878">
    <property type="component" value="Unassembled WGS sequence"/>
</dbReference>
<evidence type="ECO:0000256" key="9">
    <source>
        <dbReference type="ARBA" id="ARBA00023157"/>
    </source>
</evidence>
<evidence type="ECO:0000256" key="17">
    <source>
        <dbReference type="ARBA" id="ARBA00034104"/>
    </source>
</evidence>
<keyword evidence="2" id="KW-1003">Cell membrane</keyword>
<evidence type="ECO:0000256" key="5">
    <source>
        <dbReference type="ARBA" id="ARBA00022989"/>
    </source>
</evidence>
<evidence type="ECO:0000256" key="3">
    <source>
        <dbReference type="ARBA" id="ARBA00022692"/>
    </source>
</evidence>
<keyword evidence="12" id="KW-0325">Glycoprotein</keyword>
<evidence type="ECO:0000256" key="18">
    <source>
        <dbReference type="SAM" id="Phobius"/>
    </source>
</evidence>
<keyword evidence="6" id="KW-0770">Synapse</keyword>
<evidence type="ECO:0000256" key="12">
    <source>
        <dbReference type="ARBA" id="ARBA00023180"/>
    </source>
</evidence>
<keyword evidence="13" id="KW-0868">Chloride</keyword>
<keyword evidence="9" id="KW-1015">Disulfide bond</keyword>
<comment type="caution">
    <text evidence="20">The sequence shown here is derived from an EMBL/GenBank/DDBJ whole genome shotgun (WGS) entry which is preliminary data.</text>
</comment>
<keyword evidence="21" id="KW-1185">Reference proteome</keyword>
<evidence type="ECO:0000256" key="10">
    <source>
        <dbReference type="ARBA" id="ARBA00023170"/>
    </source>
</evidence>
<evidence type="ECO:0000256" key="6">
    <source>
        <dbReference type="ARBA" id="ARBA00023018"/>
    </source>
</evidence>
<organism evidence="20 21">
    <name type="scientific">Ridgeia piscesae</name>
    <name type="common">Tubeworm</name>
    <dbReference type="NCBI Taxonomy" id="27915"/>
    <lineage>
        <taxon>Eukaryota</taxon>
        <taxon>Metazoa</taxon>
        <taxon>Spiralia</taxon>
        <taxon>Lophotrochozoa</taxon>
        <taxon>Annelida</taxon>
        <taxon>Polychaeta</taxon>
        <taxon>Sedentaria</taxon>
        <taxon>Canalipalpata</taxon>
        <taxon>Sabellida</taxon>
        <taxon>Siboglinidae</taxon>
        <taxon>Ridgeia</taxon>
    </lineage>
</organism>
<keyword evidence="8 18" id="KW-0472">Membrane</keyword>
<feature type="domain" description="Neurotransmitter-gated ion-channel transmembrane" evidence="19">
    <location>
        <begin position="55"/>
        <end position="167"/>
    </location>
</feature>
<evidence type="ECO:0000256" key="1">
    <source>
        <dbReference type="ARBA" id="ARBA00022448"/>
    </source>
</evidence>
<evidence type="ECO:0000313" key="21">
    <source>
        <dbReference type="Proteomes" id="UP001209878"/>
    </source>
</evidence>
<dbReference type="FunFam" id="1.20.58.390:FF:000067">
    <property type="entry name" value="Glycine receptor subunit alpha-2"/>
    <property type="match status" value="1"/>
</dbReference>
<dbReference type="InterPro" id="IPR036719">
    <property type="entry name" value="Neuro-gated_channel_TM_sf"/>
</dbReference>
<gene>
    <name evidence="20" type="ORF">NP493_292g05013</name>
</gene>
<evidence type="ECO:0000256" key="8">
    <source>
        <dbReference type="ARBA" id="ARBA00023136"/>
    </source>
</evidence>